<feature type="transmembrane region" description="Helical" evidence="1">
    <location>
        <begin position="87"/>
        <end position="106"/>
    </location>
</feature>
<dbReference type="EMBL" id="DVJK01000190">
    <property type="protein sequence ID" value="HIS67248.1"/>
    <property type="molecule type" value="Genomic_DNA"/>
</dbReference>
<reference evidence="2" key="1">
    <citation type="submission" date="2020-10" db="EMBL/GenBank/DDBJ databases">
        <authorList>
            <person name="Gilroy R."/>
        </authorList>
    </citation>
    <scope>NUCLEOTIDE SEQUENCE</scope>
    <source>
        <strain evidence="2">ChiHjej10B9-9673</strain>
    </source>
</reference>
<name>A0A9D1FE54_9FIRM</name>
<feature type="transmembrane region" description="Helical" evidence="1">
    <location>
        <begin position="112"/>
        <end position="134"/>
    </location>
</feature>
<evidence type="ECO:0000256" key="1">
    <source>
        <dbReference type="SAM" id="Phobius"/>
    </source>
</evidence>
<keyword evidence="1" id="KW-0812">Transmembrane</keyword>
<feature type="transmembrane region" description="Helical" evidence="1">
    <location>
        <begin position="30"/>
        <end position="50"/>
    </location>
</feature>
<proteinExistence type="predicted"/>
<keyword evidence="1" id="KW-1133">Transmembrane helix</keyword>
<feature type="transmembrane region" description="Helical" evidence="1">
    <location>
        <begin position="56"/>
        <end position="75"/>
    </location>
</feature>
<gene>
    <name evidence="2" type="ORF">IAC18_06760</name>
</gene>
<feature type="transmembrane region" description="Helical" evidence="1">
    <location>
        <begin position="146"/>
        <end position="164"/>
    </location>
</feature>
<keyword evidence="1" id="KW-0472">Membrane</keyword>
<feature type="transmembrane region" description="Helical" evidence="1">
    <location>
        <begin position="184"/>
        <end position="207"/>
    </location>
</feature>
<reference evidence="2" key="2">
    <citation type="journal article" date="2021" name="PeerJ">
        <title>Extensive microbial diversity within the chicken gut microbiome revealed by metagenomics and culture.</title>
        <authorList>
            <person name="Gilroy R."/>
            <person name="Ravi A."/>
            <person name="Getino M."/>
            <person name="Pursley I."/>
            <person name="Horton D.L."/>
            <person name="Alikhan N.F."/>
            <person name="Baker D."/>
            <person name="Gharbi K."/>
            <person name="Hall N."/>
            <person name="Watson M."/>
            <person name="Adriaenssens E.M."/>
            <person name="Foster-Nyarko E."/>
            <person name="Jarju S."/>
            <person name="Secka A."/>
            <person name="Antonio M."/>
            <person name="Oren A."/>
            <person name="Chaudhuri R.R."/>
            <person name="La Ragione R."/>
            <person name="Hildebrand F."/>
            <person name="Pallen M.J."/>
        </authorList>
    </citation>
    <scope>NUCLEOTIDE SEQUENCE</scope>
    <source>
        <strain evidence="2">ChiHjej10B9-9673</strain>
    </source>
</reference>
<evidence type="ECO:0000313" key="3">
    <source>
        <dbReference type="Proteomes" id="UP000824001"/>
    </source>
</evidence>
<organism evidence="2 3">
    <name type="scientific">Candidatus Scatomorpha merdipullorum</name>
    <dbReference type="NCBI Taxonomy" id="2840927"/>
    <lineage>
        <taxon>Bacteria</taxon>
        <taxon>Bacillati</taxon>
        <taxon>Bacillota</taxon>
        <taxon>Clostridia</taxon>
        <taxon>Eubacteriales</taxon>
        <taxon>Candidatus Scatomorpha</taxon>
    </lineage>
</organism>
<sequence>VASTSGSRKAKPAAEPKPKRVKFAQKFDGYYSNNACILLAVAGGLLSVWLGELTGINYAILGLVLGVIFTQIGIVPQNLLQKGQTSGFINMVVFAAIIPSLGDISLANLVQLIIPLIVVFAVSVVAIFLMMKVLPAWKIMGDKSMAFGIGFCQMLGFPSTYLISVEVCNAVAENEEKNEFLMSKVMPCLVVGGMAAMVSIIVAVVMAGML</sequence>
<dbReference type="AlphaFoldDB" id="A0A9D1FE54"/>
<comment type="caution">
    <text evidence="2">The sequence shown here is derived from an EMBL/GenBank/DDBJ whole genome shotgun (WGS) entry which is preliminary data.</text>
</comment>
<evidence type="ECO:0000313" key="2">
    <source>
        <dbReference type="EMBL" id="HIS67248.1"/>
    </source>
</evidence>
<accession>A0A9D1FE54</accession>
<protein>
    <submittedName>
        <fullName evidence="2">Permease</fullName>
    </submittedName>
</protein>
<dbReference type="Proteomes" id="UP000824001">
    <property type="component" value="Unassembled WGS sequence"/>
</dbReference>
<feature type="non-terminal residue" evidence="2">
    <location>
        <position position="1"/>
    </location>
</feature>